<dbReference type="PANTHER" id="PTHR30290:SF10">
    <property type="entry name" value="PERIPLASMIC OLIGOPEPTIDE-BINDING PROTEIN-RELATED"/>
    <property type="match status" value="1"/>
</dbReference>
<accession>A0ABS8PGH8</accession>
<sequence>MSEGRPTRRTVLAGALGTGVALGAASLLSGCGSAASDDRLRVAFAGGGSRENLDPHVVLNYVDQARAKACFDTLSCWSEDMGAVPRLAESWEVDPTGTRWRIHLRDARFHDGRPLTPDDVLYTFRRIADPATGATAAKLFTTVDLTASRALGPRDVEVVLTAPNFLFPLAWAAPGAEIVPRGTTSFERPVGTGPFRWVSFSPGGPALYSANPDHWGGAPPSRELEFVPVDEEQGRVGALLSGQVAYAFDLRASSAVSLGTDSRAKVLSAPGSASQFLYLRVDRPPFVDPRLREAVRLGLDRQALVRVVLLGKGQVGNDLFGQGAQYYDTAPPQVTRDVEQATALVAQAGATGSRIELQTSTADPIYQAAAGVIAQQLGEIGLQVVPRTLPPDSYYATIRSQGVSSVSSVGSLPLPDYIGRRMVSSATARNFTGYRDPQIDALSAAAVATPNEADRVASYSRAQELIRASSGMLVWAAADMHVGIAADLGGVEVARPNTDRWARFDRARLG</sequence>
<dbReference type="Pfam" id="PF00496">
    <property type="entry name" value="SBP_bac_5"/>
    <property type="match status" value="1"/>
</dbReference>
<evidence type="ECO:0000256" key="2">
    <source>
        <dbReference type="ARBA" id="ARBA00005695"/>
    </source>
</evidence>
<dbReference type="PROSITE" id="PS51318">
    <property type="entry name" value="TAT"/>
    <property type="match status" value="1"/>
</dbReference>
<dbReference type="InterPro" id="IPR006311">
    <property type="entry name" value="TAT_signal"/>
</dbReference>
<dbReference type="RefSeq" id="WP_230739392.1">
    <property type="nucleotide sequence ID" value="NZ_JAJNDB010000008.1"/>
</dbReference>
<evidence type="ECO:0000259" key="5">
    <source>
        <dbReference type="Pfam" id="PF00496"/>
    </source>
</evidence>
<evidence type="ECO:0000256" key="1">
    <source>
        <dbReference type="ARBA" id="ARBA00004196"/>
    </source>
</evidence>
<proteinExistence type="inferred from homology"/>
<dbReference type="Gene3D" id="3.40.190.10">
    <property type="entry name" value="Periplasmic binding protein-like II"/>
    <property type="match status" value="1"/>
</dbReference>
<dbReference type="InterPro" id="IPR000914">
    <property type="entry name" value="SBP_5_dom"/>
</dbReference>
<comment type="similarity">
    <text evidence="2">Belongs to the bacterial solute-binding protein 5 family.</text>
</comment>
<evidence type="ECO:0000256" key="4">
    <source>
        <dbReference type="ARBA" id="ARBA00022729"/>
    </source>
</evidence>
<dbReference type="PIRSF" id="PIRSF002741">
    <property type="entry name" value="MppA"/>
    <property type="match status" value="1"/>
</dbReference>
<dbReference type="Gene3D" id="3.10.105.10">
    <property type="entry name" value="Dipeptide-binding Protein, Domain 3"/>
    <property type="match status" value="1"/>
</dbReference>
<dbReference type="InterPro" id="IPR030678">
    <property type="entry name" value="Peptide/Ni-bd"/>
</dbReference>
<comment type="subcellular location">
    <subcellularLocation>
        <location evidence="1">Cell envelope</location>
    </subcellularLocation>
</comment>
<keyword evidence="7" id="KW-1185">Reference proteome</keyword>
<dbReference type="InterPro" id="IPR039424">
    <property type="entry name" value="SBP_5"/>
</dbReference>
<keyword evidence="4" id="KW-0732">Signal</keyword>
<feature type="domain" description="Solute-binding protein family 5" evidence="5">
    <location>
        <begin position="84"/>
        <end position="402"/>
    </location>
</feature>
<dbReference type="EMBL" id="JAJNDB010000008">
    <property type="protein sequence ID" value="MCD2197372.1"/>
    <property type="molecule type" value="Genomic_DNA"/>
</dbReference>
<protein>
    <submittedName>
        <fullName evidence="6">ABC transporter substrate-binding protein</fullName>
    </submittedName>
</protein>
<evidence type="ECO:0000256" key="3">
    <source>
        <dbReference type="ARBA" id="ARBA00022448"/>
    </source>
</evidence>
<dbReference type="SUPFAM" id="SSF53850">
    <property type="entry name" value="Periplasmic binding protein-like II"/>
    <property type="match status" value="1"/>
</dbReference>
<evidence type="ECO:0000313" key="6">
    <source>
        <dbReference type="EMBL" id="MCD2197372.1"/>
    </source>
</evidence>
<dbReference type="PROSITE" id="PS51257">
    <property type="entry name" value="PROKAR_LIPOPROTEIN"/>
    <property type="match status" value="1"/>
</dbReference>
<comment type="caution">
    <text evidence="6">The sequence shown here is derived from an EMBL/GenBank/DDBJ whole genome shotgun (WGS) entry which is preliminary data.</text>
</comment>
<evidence type="ECO:0000313" key="7">
    <source>
        <dbReference type="Proteomes" id="UP001199469"/>
    </source>
</evidence>
<name>A0ABS8PGH8_9PSEU</name>
<reference evidence="6 7" key="1">
    <citation type="submission" date="2021-11" db="EMBL/GenBank/DDBJ databases">
        <title>Draft genome sequence of Actinomycetospora sp. SF1 isolated from the rhizosphere soil.</title>
        <authorList>
            <person name="Duangmal K."/>
            <person name="Chantavorakit T."/>
        </authorList>
    </citation>
    <scope>NUCLEOTIDE SEQUENCE [LARGE SCALE GENOMIC DNA]</scope>
    <source>
        <strain evidence="6 7">TBRC 5722</strain>
    </source>
</reference>
<dbReference type="Proteomes" id="UP001199469">
    <property type="component" value="Unassembled WGS sequence"/>
</dbReference>
<gene>
    <name evidence="6" type="ORF">LQ327_28765</name>
</gene>
<keyword evidence="3" id="KW-0813">Transport</keyword>
<dbReference type="PANTHER" id="PTHR30290">
    <property type="entry name" value="PERIPLASMIC BINDING COMPONENT OF ABC TRANSPORTER"/>
    <property type="match status" value="1"/>
</dbReference>
<dbReference type="CDD" id="cd08503">
    <property type="entry name" value="PBP2_NikA_DppA_OppA_like_17"/>
    <property type="match status" value="1"/>
</dbReference>
<organism evidence="6 7">
    <name type="scientific">Actinomycetospora endophytica</name>
    <dbReference type="NCBI Taxonomy" id="2291215"/>
    <lineage>
        <taxon>Bacteria</taxon>
        <taxon>Bacillati</taxon>
        <taxon>Actinomycetota</taxon>
        <taxon>Actinomycetes</taxon>
        <taxon>Pseudonocardiales</taxon>
        <taxon>Pseudonocardiaceae</taxon>
        <taxon>Actinomycetospora</taxon>
    </lineage>
</organism>